<dbReference type="InterPro" id="IPR000028">
    <property type="entry name" value="Chloroperoxidase"/>
</dbReference>
<evidence type="ECO:0000256" key="2">
    <source>
        <dbReference type="ARBA" id="ARBA00022559"/>
    </source>
</evidence>
<evidence type="ECO:0000256" key="7">
    <source>
        <dbReference type="ARBA" id="ARBA00025795"/>
    </source>
</evidence>
<sequence length="224" mass="24529">MSTPKHSFVPPSAGDSRSPCPALNALANHGILPHNGRGITAYQLIGAIRQHYHVSLPLATLLSIGGTLICGRHFTINLEDLARHNYIEHDASLTHANAGPDGQYAPVTVDSELLQNLLDSSKNRDFLTFEDLVRVRAARDQTLHRPLSRMHGVISRGEVALTIQALADSEGRVSKQFIREWFGDQRLPEGWVKPVTAIGLLSTTRIANRVADLVKEVPSSKKVV</sequence>
<feature type="domain" description="Heme haloperoxidase family profile" evidence="8">
    <location>
        <begin position="4"/>
        <end position="205"/>
    </location>
</feature>
<keyword evidence="6" id="KW-0408">Iron</keyword>
<accession>A0AAD4LQQ8</accession>
<comment type="cofactor">
    <cofactor evidence="1">
        <name>heme b</name>
        <dbReference type="ChEBI" id="CHEBI:60344"/>
    </cofactor>
</comment>
<dbReference type="PANTHER" id="PTHR33577:SF9">
    <property type="entry name" value="PEROXIDASE STCC"/>
    <property type="match status" value="1"/>
</dbReference>
<dbReference type="GO" id="GO:0004601">
    <property type="term" value="F:peroxidase activity"/>
    <property type="evidence" value="ECO:0007669"/>
    <property type="project" value="UniProtKB-KW"/>
</dbReference>
<evidence type="ECO:0000259" key="8">
    <source>
        <dbReference type="PROSITE" id="PS51405"/>
    </source>
</evidence>
<evidence type="ECO:0000256" key="6">
    <source>
        <dbReference type="ARBA" id="ARBA00023004"/>
    </source>
</evidence>
<evidence type="ECO:0000256" key="4">
    <source>
        <dbReference type="ARBA" id="ARBA00022723"/>
    </source>
</evidence>
<gene>
    <name evidence="9" type="ORF">EDB92DRAFT_1832197</name>
</gene>
<dbReference type="PANTHER" id="PTHR33577">
    <property type="entry name" value="STERIGMATOCYSTIN BIOSYNTHESIS PEROXIDASE STCC-RELATED"/>
    <property type="match status" value="1"/>
</dbReference>
<evidence type="ECO:0000313" key="9">
    <source>
        <dbReference type="EMBL" id="KAH8999054.1"/>
    </source>
</evidence>
<keyword evidence="2" id="KW-0575">Peroxidase</keyword>
<dbReference type="Gene3D" id="1.10.489.10">
    <property type="entry name" value="Chloroperoxidase-like"/>
    <property type="match status" value="1"/>
</dbReference>
<reference evidence="9" key="1">
    <citation type="submission" date="2022-01" db="EMBL/GenBank/DDBJ databases">
        <title>Comparative genomics reveals a dynamic genome evolution in the ectomycorrhizal milk-cap (Lactarius) mushrooms.</title>
        <authorList>
            <consortium name="DOE Joint Genome Institute"/>
            <person name="Lebreton A."/>
            <person name="Tang N."/>
            <person name="Kuo A."/>
            <person name="LaButti K."/>
            <person name="Drula E."/>
            <person name="Barry K."/>
            <person name="Clum A."/>
            <person name="Lipzen A."/>
            <person name="Mousain D."/>
            <person name="Ng V."/>
            <person name="Wang R."/>
            <person name="Wang X."/>
            <person name="Dai Y."/>
            <person name="Henrissat B."/>
            <person name="Grigoriev I.V."/>
            <person name="Guerin-Laguette A."/>
            <person name="Yu F."/>
            <person name="Martin F.M."/>
        </authorList>
    </citation>
    <scope>NUCLEOTIDE SEQUENCE</scope>
    <source>
        <strain evidence="9">QP</strain>
    </source>
</reference>
<dbReference type="PROSITE" id="PS51405">
    <property type="entry name" value="HEME_HALOPEROXIDASE"/>
    <property type="match status" value="1"/>
</dbReference>
<evidence type="ECO:0000256" key="5">
    <source>
        <dbReference type="ARBA" id="ARBA00023002"/>
    </source>
</evidence>
<dbReference type="AlphaFoldDB" id="A0AAD4LQQ8"/>
<organism evidence="9 10">
    <name type="scientific">Lactarius akahatsu</name>
    <dbReference type="NCBI Taxonomy" id="416441"/>
    <lineage>
        <taxon>Eukaryota</taxon>
        <taxon>Fungi</taxon>
        <taxon>Dikarya</taxon>
        <taxon>Basidiomycota</taxon>
        <taxon>Agaricomycotina</taxon>
        <taxon>Agaricomycetes</taxon>
        <taxon>Russulales</taxon>
        <taxon>Russulaceae</taxon>
        <taxon>Lactarius</taxon>
    </lineage>
</organism>
<dbReference type="EMBL" id="JAKELL010000004">
    <property type="protein sequence ID" value="KAH8999054.1"/>
    <property type="molecule type" value="Genomic_DNA"/>
</dbReference>
<keyword evidence="5" id="KW-0560">Oxidoreductase</keyword>
<evidence type="ECO:0000256" key="1">
    <source>
        <dbReference type="ARBA" id="ARBA00001970"/>
    </source>
</evidence>
<protein>
    <submittedName>
        <fullName evidence="9">Cloroperoxidase</fullName>
    </submittedName>
</protein>
<dbReference type="Pfam" id="PF01328">
    <property type="entry name" value="Peroxidase_2"/>
    <property type="match status" value="1"/>
</dbReference>
<evidence type="ECO:0000256" key="3">
    <source>
        <dbReference type="ARBA" id="ARBA00022617"/>
    </source>
</evidence>
<dbReference type="GO" id="GO:0046872">
    <property type="term" value="F:metal ion binding"/>
    <property type="evidence" value="ECO:0007669"/>
    <property type="project" value="UniProtKB-KW"/>
</dbReference>
<dbReference type="Proteomes" id="UP001201163">
    <property type="component" value="Unassembled WGS sequence"/>
</dbReference>
<keyword evidence="4" id="KW-0479">Metal-binding</keyword>
<keyword evidence="3" id="KW-0349">Heme</keyword>
<comment type="caution">
    <text evidence="9">The sequence shown here is derived from an EMBL/GenBank/DDBJ whole genome shotgun (WGS) entry which is preliminary data.</text>
</comment>
<dbReference type="InterPro" id="IPR036851">
    <property type="entry name" value="Chloroperoxidase-like_sf"/>
</dbReference>
<name>A0AAD4LQQ8_9AGAM</name>
<dbReference type="SUPFAM" id="SSF47571">
    <property type="entry name" value="Cloroperoxidase"/>
    <property type="match status" value="1"/>
</dbReference>
<evidence type="ECO:0000313" key="10">
    <source>
        <dbReference type="Proteomes" id="UP001201163"/>
    </source>
</evidence>
<comment type="similarity">
    <text evidence="7">Belongs to the chloroperoxidase family.</text>
</comment>
<keyword evidence="10" id="KW-1185">Reference proteome</keyword>
<proteinExistence type="inferred from homology"/>